<evidence type="ECO:0000256" key="3">
    <source>
        <dbReference type="ARBA" id="ARBA00022679"/>
    </source>
</evidence>
<dbReference type="GO" id="GO:0016757">
    <property type="term" value="F:glycosyltransferase activity"/>
    <property type="evidence" value="ECO:0007669"/>
    <property type="project" value="UniProtKB-KW"/>
</dbReference>
<dbReference type="PANTHER" id="PTHR43685:SF5">
    <property type="entry name" value="GLYCOSYLTRANSFERASE EPSE-RELATED"/>
    <property type="match status" value="1"/>
</dbReference>
<comment type="similarity">
    <text evidence="1">Belongs to the glycosyltransferase 2 family.</text>
</comment>
<dbReference type="AlphaFoldDB" id="A0A4S2ALB5"/>
<evidence type="ECO:0000259" key="4">
    <source>
        <dbReference type="Pfam" id="PF00535"/>
    </source>
</evidence>
<gene>
    <name evidence="5" type="ORF">E5356_11840</name>
</gene>
<evidence type="ECO:0000256" key="2">
    <source>
        <dbReference type="ARBA" id="ARBA00022676"/>
    </source>
</evidence>
<organism evidence="5 6">
    <name type="scientific">Bacteroides acidifaciens</name>
    <dbReference type="NCBI Taxonomy" id="85831"/>
    <lineage>
        <taxon>Bacteria</taxon>
        <taxon>Pseudomonadati</taxon>
        <taxon>Bacteroidota</taxon>
        <taxon>Bacteroidia</taxon>
        <taxon>Bacteroidales</taxon>
        <taxon>Bacteroidaceae</taxon>
        <taxon>Bacteroides</taxon>
    </lineage>
</organism>
<proteinExistence type="inferred from homology"/>
<keyword evidence="2" id="KW-0328">Glycosyltransferase</keyword>
<keyword evidence="3 5" id="KW-0808">Transferase</keyword>
<sequence>MAYVKKKRKISIIMGIYNCADTLREALDSILAQTYTDWEMIMCDDCSTDNTMEVAQEYVDRYDNFLLINNKCNSRLAATLNHCLEYAESEYIARMDGDDISLPERFAVQAAFLDAHPEYAFVSCGMINFDKDGDWGVQTNPEKPCIRDFIYTSPFCHAPVMMRRKILNEVGNYTVKKELRRGQDFYLWHKFYHMGYKGYNLQTPYYKMRDDKNAAKRRTFKDDLYGTKIRLEVMSNLNIPLYKRIWAFKGILIGLLPTSLRAWAHKKKIQNKK</sequence>
<dbReference type="Gene3D" id="3.90.550.10">
    <property type="entry name" value="Spore Coat Polysaccharide Biosynthesis Protein SpsA, Chain A"/>
    <property type="match status" value="1"/>
</dbReference>
<name>A0A4S2ALB5_9BACE</name>
<dbReference type="Pfam" id="PF00535">
    <property type="entry name" value="Glycos_transf_2"/>
    <property type="match status" value="1"/>
</dbReference>
<dbReference type="InterPro" id="IPR001173">
    <property type="entry name" value="Glyco_trans_2-like"/>
</dbReference>
<dbReference type="RefSeq" id="WP_136014419.1">
    <property type="nucleotide sequence ID" value="NZ_CAMTRR010000002.1"/>
</dbReference>
<dbReference type="PANTHER" id="PTHR43685">
    <property type="entry name" value="GLYCOSYLTRANSFERASE"/>
    <property type="match status" value="1"/>
</dbReference>
<keyword evidence="6" id="KW-1185">Reference proteome</keyword>
<evidence type="ECO:0000313" key="6">
    <source>
        <dbReference type="Proteomes" id="UP000305751"/>
    </source>
</evidence>
<evidence type="ECO:0000313" key="5">
    <source>
        <dbReference type="EMBL" id="TGY01907.1"/>
    </source>
</evidence>
<dbReference type="InterPro" id="IPR050834">
    <property type="entry name" value="Glycosyltransf_2"/>
</dbReference>
<dbReference type="EMBL" id="SRZA01000035">
    <property type="protein sequence ID" value="TGY01907.1"/>
    <property type="molecule type" value="Genomic_DNA"/>
</dbReference>
<reference evidence="5 6" key="1">
    <citation type="submission" date="2019-04" db="EMBL/GenBank/DDBJ databases">
        <title>Microbes associate with the intestines of laboratory mice.</title>
        <authorList>
            <person name="Navarre W."/>
            <person name="Wong E."/>
            <person name="Huang K."/>
            <person name="Tropini C."/>
            <person name="Ng K."/>
            <person name="Yu B."/>
        </authorList>
    </citation>
    <scope>NUCLEOTIDE SEQUENCE [LARGE SCALE GENOMIC DNA]</scope>
    <source>
        <strain evidence="5 6">NM70_E10</strain>
    </source>
</reference>
<dbReference type="Proteomes" id="UP000305751">
    <property type="component" value="Unassembled WGS sequence"/>
</dbReference>
<accession>A0A4S2ALB5</accession>
<protein>
    <submittedName>
        <fullName evidence="5">Glycosyltransferase</fullName>
    </submittedName>
</protein>
<dbReference type="SUPFAM" id="SSF53448">
    <property type="entry name" value="Nucleotide-diphospho-sugar transferases"/>
    <property type="match status" value="1"/>
</dbReference>
<dbReference type="InterPro" id="IPR029044">
    <property type="entry name" value="Nucleotide-diphossugar_trans"/>
</dbReference>
<feature type="domain" description="Glycosyltransferase 2-like" evidence="4">
    <location>
        <begin position="11"/>
        <end position="170"/>
    </location>
</feature>
<evidence type="ECO:0000256" key="1">
    <source>
        <dbReference type="ARBA" id="ARBA00006739"/>
    </source>
</evidence>
<comment type="caution">
    <text evidence="5">The sequence shown here is derived from an EMBL/GenBank/DDBJ whole genome shotgun (WGS) entry which is preliminary data.</text>
</comment>